<keyword evidence="2" id="KW-1185">Reference proteome</keyword>
<dbReference type="AlphaFoldDB" id="A0AAE3GUZ3"/>
<gene>
    <name evidence="1" type="ORF">NJ959_11420</name>
</gene>
<evidence type="ECO:0000313" key="1">
    <source>
        <dbReference type="EMBL" id="MCP2729067.1"/>
    </source>
</evidence>
<reference evidence="1" key="1">
    <citation type="submission" date="2022-06" db="EMBL/GenBank/DDBJ databases">
        <title>New cyanobacteria of genus Symplocastrum in benthos of Lake Baikal.</title>
        <authorList>
            <person name="Sorokovikova E."/>
            <person name="Tikhonova I."/>
            <person name="Krasnopeev A."/>
            <person name="Evseev P."/>
            <person name="Gladkikh A."/>
            <person name="Belykh O."/>
        </authorList>
    </citation>
    <scope>NUCLEOTIDE SEQUENCE</scope>
    <source>
        <strain evidence="1">BBK-W-15</strain>
    </source>
</reference>
<sequence>MRDWNALKERYLRDELPIRLGNLASNLARIKSRCQNAANGAIVESLLQESKLFIEWTAQDAEIEIAAELVELQVQLACWQYSWAGIWEDAEQRMRVGEEGRIWSEKVLNMSGLLAGN</sequence>
<evidence type="ECO:0000313" key="2">
    <source>
        <dbReference type="Proteomes" id="UP001204953"/>
    </source>
</evidence>
<proteinExistence type="predicted"/>
<comment type="caution">
    <text evidence="1">The sequence shown here is derived from an EMBL/GenBank/DDBJ whole genome shotgun (WGS) entry which is preliminary data.</text>
</comment>
<accession>A0AAE3GUZ3</accession>
<name>A0AAE3GUZ3_9CYAN</name>
<organism evidence="1 2">
    <name type="scientific">Limnofasciculus baicalensis BBK-W-15</name>
    <dbReference type="NCBI Taxonomy" id="2699891"/>
    <lineage>
        <taxon>Bacteria</taxon>
        <taxon>Bacillati</taxon>
        <taxon>Cyanobacteriota</taxon>
        <taxon>Cyanophyceae</taxon>
        <taxon>Coleofasciculales</taxon>
        <taxon>Coleofasciculaceae</taxon>
        <taxon>Limnofasciculus</taxon>
        <taxon>Limnofasciculus baicalensis</taxon>
    </lineage>
</organism>
<dbReference type="Proteomes" id="UP001204953">
    <property type="component" value="Unassembled WGS sequence"/>
</dbReference>
<dbReference type="EMBL" id="JAMZMM010000091">
    <property type="protein sequence ID" value="MCP2729067.1"/>
    <property type="molecule type" value="Genomic_DNA"/>
</dbReference>
<dbReference type="RefSeq" id="WP_254011857.1">
    <property type="nucleotide sequence ID" value="NZ_JAMZMM010000091.1"/>
</dbReference>
<protein>
    <submittedName>
        <fullName evidence="1">Uncharacterized protein</fullName>
    </submittedName>
</protein>